<dbReference type="OrthoDB" id="5139479at2759"/>
<evidence type="ECO:0000256" key="1">
    <source>
        <dbReference type="SAM" id="Phobius"/>
    </source>
</evidence>
<gene>
    <name evidence="2" type="ORF">M011DRAFT_467996</name>
</gene>
<keyword evidence="1" id="KW-1133">Transmembrane helix</keyword>
<protein>
    <submittedName>
        <fullName evidence="2">Uncharacterized protein</fullName>
    </submittedName>
</protein>
<keyword evidence="1" id="KW-0812">Transmembrane</keyword>
<name>A0A6A6VC15_9PLEO</name>
<feature type="transmembrane region" description="Helical" evidence="1">
    <location>
        <begin position="31"/>
        <end position="51"/>
    </location>
</feature>
<dbReference type="EMBL" id="MU006574">
    <property type="protein sequence ID" value="KAF2747110.1"/>
    <property type="molecule type" value="Genomic_DNA"/>
</dbReference>
<sequence>MPRPKRQRPIWLPSYVPFKDGRYLGLAKQTLLGWSALLLCSLFFTLTVSYASGRSALSQVAVVRTSQSNTLLVLRILSEATAIFLAASIHSTFELVQWVLISCPGGVGLPQVLALQSGTGPLGLLALAFNPLSSEQWPIGSRCLSLLRLVAQLTVPLLGVLIMAQVDIETLYLPIKESVHPSSIGMQPFNHTVASQLGVMQDLFFNLDYTSFLSDPLHAINLAPKSDEAVRCTKGMGGSGQSSCLRHVLVAQKLNHIYAALPPEHQGKSGVVLAQRQQVYSFEYQDNIDRTKSIDHCSGFESGPVEYRICLSEGTDGWLHAFMVSCPANLVRTKGCRDDKSWLSSPGFSTAFRPSFLKATIAYDRISGIILSHNTETAPTPAKVSSVDVLSALRVILNTTVPDLDTPSRQNPILGHPTHFFGRLLAAHLYRISELMDSNPEAHLKGVNALQCLLALTLFYCQNGVLSQTVVYRYPNSTAPRLQNYQTGIFKKKDIKTATIAYAETNYKINVGKDTLIAYTVISGVTIFICLVALIVGSLMELAKLDAEPTLWPAFDFWTQCRVEDSGGKLLSATERTELAWIYDGRDLLRAMGGLKVTRRKRKMRAVEEGDAGVVDDG</sequence>
<dbReference type="AlphaFoldDB" id="A0A6A6VC15"/>
<reference evidence="2" key="1">
    <citation type="journal article" date="2020" name="Stud. Mycol.">
        <title>101 Dothideomycetes genomes: a test case for predicting lifestyles and emergence of pathogens.</title>
        <authorList>
            <person name="Haridas S."/>
            <person name="Albert R."/>
            <person name="Binder M."/>
            <person name="Bloem J."/>
            <person name="Labutti K."/>
            <person name="Salamov A."/>
            <person name="Andreopoulos B."/>
            <person name="Baker S."/>
            <person name="Barry K."/>
            <person name="Bills G."/>
            <person name="Bluhm B."/>
            <person name="Cannon C."/>
            <person name="Castanera R."/>
            <person name="Culley D."/>
            <person name="Daum C."/>
            <person name="Ezra D."/>
            <person name="Gonzalez J."/>
            <person name="Henrissat B."/>
            <person name="Kuo A."/>
            <person name="Liang C."/>
            <person name="Lipzen A."/>
            <person name="Lutzoni F."/>
            <person name="Magnuson J."/>
            <person name="Mondo S."/>
            <person name="Nolan M."/>
            <person name="Ohm R."/>
            <person name="Pangilinan J."/>
            <person name="Park H.-J."/>
            <person name="Ramirez L."/>
            <person name="Alfaro M."/>
            <person name="Sun H."/>
            <person name="Tritt A."/>
            <person name="Yoshinaga Y."/>
            <person name="Zwiers L.-H."/>
            <person name="Turgeon B."/>
            <person name="Goodwin S."/>
            <person name="Spatafora J."/>
            <person name="Crous P."/>
            <person name="Grigoriev I."/>
        </authorList>
    </citation>
    <scope>NUCLEOTIDE SEQUENCE</scope>
    <source>
        <strain evidence="2">CBS 119925</strain>
    </source>
</reference>
<evidence type="ECO:0000313" key="3">
    <source>
        <dbReference type="Proteomes" id="UP000799440"/>
    </source>
</evidence>
<keyword evidence="3" id="KW-1185">Reference proteome</keyword>
<feature type="transmembrane region" description="Helical" evidence="1">
    <location>
        <begin position="516"/>
        <end position="536"/>
    </location>
</feature>
<keyword evidence="1" id="KW-0472">Membrane</keyword>
<accession>A0A6A6VC15</accession>
<dbReference type="Proteomes" id="UP000799440">
    <property type="component" value="Unassembled WGS sequence"/>
</dbReference>
<organism evidence="2 3">
    <name type="scientific">Sporormia fimetaria CBS 119925</name>
    <dbReference type="NCBI Taxonomy" id="1340428"/>
    <lineage>
        <taxon>Eukaryota</taxon>
        <taxon>Fungi</taxon>
        <taxon>Dikarya</taxon>
        <taxon>Ascomycota</taxon>
        <taxon>Pezizomycotina</taxon>
        <taxon>Dothideomycetes</taxon>
        <taxon>Pleosporomycetidae</taxon>
        <taxon>Pleosporales</taxon>
        <taxon>Sporormiaceae</taxon>
        <taxon>Sporormia</taxon>
    </lineage>
</organism>
<evidence type="ECO:0000313" key="2">
    <source>
        <dbReference type="EMBL" id="KAF2747110.1"/>
    </source>
</evidence>
<proteinExistence type="predicted"/>